<sequence length="174" mass="19526">EKDPTTVLGVVVLFIVIYLVSVGSTFRGIGIKPPGLKPLPLLVYFGPKKVVVLAGHKMVKEALVNYADEFGDREITPIFDDRTKGHGILFSNGETWKEMRQFALITLREFGMGKRVAEEKILEECGHLIQMFENYKGKPLNTSRPINYARSNISSSIVYGSRFEYDDPSIKRAG</sequence>
<proteinExistence type="inferred from homology"/>
<evidence type="ECO:0000313" key="7">
    <source>
        <dbReference type="Proteomes" id="UP000265020"/>
    </source>
</evidence>
<dbReference type="InterPro" id="IPR050182">
    <property type="entry name" value="Cytochrome_P450_fam2"/>
</dbReference>
<feature type="transmembrane region" description="Helical" evidence="5">
    <location>
        <begin position="6"/>
        <end position="26"/>
    </location>
</feature>
<dbReference type="GO" id="GO:0006082">
    <property type="term" value="P:organic acid metabolic process"/>
    <property type="evidence" value="ECO:0007669"/>
    <property type="project" value="TreeGrafter"/>
</dbReference>
<comment type="similarity">
    <text evidence="2">Belongs to the cytochrome P450 family.</text>
</comment>
<keyword evidence="5" id="KW-0812">Transmembrane</keyword>
<dbReference type="Pfam" id="PF00067">
    <property type="entry name" value="p450"/>
    <property type="match status" value="1"/>
</dbReference>
<dbReference type="PANTHER" id="PTHR24300">
    <property type="entry name" value="CYTOCHROME P450 508A4-RELATED"/>
    <property type="match status" value="1"/>
</dbReference>
<protein>
    <submittedName>
        <fullName evidence="6">Uncharacterized protein</fullName>
    </submittedName>
</protein>
<dbReference type="PRINTS" id="PR00463">
    <property type="entry name" value="EP450I"/>
</dbReference>
<evidence type="ECO:0000256" key="5">
    <source>
        <dbReference type="SAM" id="Phobius"/>
    </source>
</evidence>
<evidence type="ECO:0000256" key="4">
    <source>
        <dbReference type="ARBA" id="ARBA00023004"/>
    </source>
</evidence>
<reference evidence="6" key="2">
    <citation type="submission" date="2025-09" db="UniProtKB">
        <authorList>
            <consortium name="Ensembl"/>
        </authorList>
    </citation>
    <scope>IDENTIFICATION</scope>
</reference>
<dbReference type="InterPro" id="IPR002401">
    <property type="entry name" value="Cyt_P450_E_grp-I"/>
</dbReference>
<accession>A0A3Q2GH53</accession>
<dbReference type="SUPFAM" id="SSF48264">
    <property type="entry name" value="Cytochrome P450"/>
    <property type="match status" value="1"/>
</dbReference>
<dbReference type="GO" id="GO:0005506">
    <property type="term" value="F:iron ion binding"/>
    <property type="evidence" value="ECO:0007669"/>
    <property type="project" value="InterPro"/>
</dbReference>
<dbReference type="PANTHER" id="PTHR24300:SF319">
    <property type="entry name" value="CYTOCHROME P450, FAMILY 2, SUBFAMILY AC, POLYPEPTIDE 1"/>
    <property type="match status" value="1"/>
</dbReference>
<keyword evidence="7" id="KW-1185">Reference proteome</keyword>
<dbReference type="STRING" id="28743.ENSCVAP00000025755"/>
<keyword evidence="5" id="KW-1133">Transmembrane helix</keyword>
<organism evidence="6 7">
    <name type="scientific">Cyprinodon variegatus</name>
    <name type="common">Sheepshead minnow</name>
    <dbReference type="NCBI Taxonomy" id="28743"/>
    <lineage>
        <taxon>Eukaryota</taxon>
        <taxon>Metazoa</taxon>
        <taxon>Chordata</taxon>
        <taxon>Craniata</taxon>
        <taxon>Vertebrata</taxon>
        <taxon>Euteleostomi</taxon>
        <taxon>Actinopterygii</taxon>
        <taxon>Neopterygii</taxon>
        <taxon>Teleostei</taxon>
        <taxon>Neoteleostei</taxon>
        <taxon>Acanthomorphata</taxon>
        <taxon>Ovalentaria</taxon>
        <taxon>Atherinomorphae</taxon>
        <taxon>Cyprinodontiformes</taxon>
        <taxon>Cyprinodontidae</taxon>
        <taxon>Cyprinodon</taxon>
    </lineage>
</organism>
<dbReference type="Ensembl" id="ENSCVAT00000000829.1">
    <property type="protein sequence ID" value="ENSCVAP00000025755.1"/>
    <property type="gene ID" value="ENSCVAG00000010802.1"/>
</dbReference>
<comment type="cofactor">
    <cofactor evidence="1">
        <name>heme</name>
        <dbReference type="ChEBI" id="CHEBI:30413"/>
    </cofactor>
</comment>
<keyword evidence="5" id="KW-0472">Membrane</keyword>
<reference evidence="6" key="1">
    <citation type="submission" date="2025-08" db="UniProtKB">
        <authorList>
            <consortium name="Ensembl"/>
        </authorList>
    </citation>
    <scope>IDENTIFICATION</scope>
</reference>
<dbReference type="GO" id="GO:0020037">
    <property type="term" value="F:heme binding"/>
    <property type="evidence" value="ECO:0007669"/>
    <property type="project" value="InterPro"/>
</dbReference>
<dbReference type="GO" id="GO:0016712">
    <property type="term" value="F:oxidoreductase activity, acting on paired donors, with incorporation or reduction of molecular oxygen, reduced flavin or flavoprotein as one donor, and incorporation of one atom of oxygen"/>
    <property type="evidence" value="ECO:0007669"/>
    <property type="project" value="TreeGrafter"/>
</dbReference>
<dbReference type="GO" id="GO:0006805">
    <property type="term" value="P:xenobiotic metabolic process"/>
    <property type="evidence" value="ECO:0007669"/>
    <property type="project" value="TreeGrafter"/>
</dbReference>
<dbReference type="GeneTree" id="ENSGT00940000162649"/>
<dbReference type="Proteomes" id="UP000265020">
    <property type="component" value="Unassembled WGS sequence"/>
</dbReference>
<dbReference type="InterPro" id="IPR036396">
    <property type="entry name" value="Cyt_P450_sf"/>
</dbReference>
<dbReference type="AlphaFoldDB" id="A0A3Q2GH53"/>
<dbReference type="GO" id="GO:0005737">
    <property type="term" value="C:cytoplasm"/>
    <property type="evidence" value="ECO:0007669"/>
    <property type="project" value="TreeGrafter"/>
</dbReference>
<evidence type="ECO:0000256" key="3">
    <source>
        <dbReference type="ARBA" id="ARBA00022723"/>
    </source>
</evidence>
<name>A0A3Q2GH53_CYPVA</name>
<evidence type="ECO:0000313" key="6">
    <source>
        <dbReference type="Ensembl" id="ENSCVAP00000025755.1"/>
    </source>
</evidence>
<dbReference type="OMA" id="TENIMYG"/>
<evidence type="ECO:0000256" key="2">
    <source>
        <dbReference type="ARBA" id="ARBA00010617"/>
    </source>
</evidence>
<keyword evidence="4" id="KW-0408">Iron</keyword>
<dbReference type="InterPro" id="IPR001128">
    <property type="entry name" value="Cyt_P450"/>
</dbReference>
<evidence type="ECO:0000256" key="1">
    <source>
        <dbReference type="ARBA" id="ARBA00001971"/>
    </source>
</evidence>
<dbReference type="Gene3D" id="1.10.630.10">
    <property type="entry name" value="Cytochrome P450"/>
    <property type="match status" value="1"/>
</dbReference>
<keyword evidence="3" id="KW-0479">Metal-binding</keyword>